<evidence type="ECO:0000256" key="5">
    <source>
        <dbReference type="ARBA" id="ARBA00022777"/>
    </source>
</evidence>
<dbReference type="GO" id="GO:0042802">
    <property type="term" value="F:identical protein binding"/>
    <property type="evidence" value="ECO:0007669"/>
    <property type="project" value="UniProtKB-ARBA"/>
</dbReference>
<dbReference type="AlphaFoldDB" id="A0A9D1MQ86"/>
<proteinExistence type="inferred from homology"/>
<gene>
    <name evidence="10" type="ORF">IAB06_06875</name>
</gene>
<evidence type="ECO:0000256" key="2">
    <source>
        <dbReference type="ARBA" id="ARBA00011903"/>
    </source>
</evidence>
<keyword evidence="4" id="KW-0547">Nucleotide-binding</keyword>
<keyword evidence="5 10" id="KW-0418">Kinase</keyword>
<dbReference type="InterPro" id="IPR050445">
    <property type="entry name" value="Bact_polysacc_biosynth/exp"/>
</dbReference>
<keyword evidence="7" id="KW-0829">Tyrosine-protein kinase</keyword>
<sequence>MMNLIAQDDPKSPVSEAFRTIRTNIQFAGAGTSIKKIVFTSTTPDEGKSTVVANLGIVMAQAGNKVIILDCDFRNPTQHRIFELENKGLSNCIATGKNVRDILQKSGTEGLDILTSGPVAPSPSEILASERMKEVLAELAEHYDYILIDCPPILPVTDAAIMGAVADGVILLTAWNQTAPQMAKEAKTRLEQAGNKIIGVVLNKVEVATSGYGYGYGYYYNYGHE</sequence>
<dbReference type="CDD" id="cd05387">
    <property type="entry name" value="BY-kinase"/>
    <property type="match status" value="1"/>
</dbReference>
<dbReference type="GO" id="GO:0004715">
    <property type="term" value="F:non-membrane spanning protein tyrosine kinase activity"/>
    <property type="evidence" value="ECO:0007669"/>
    <property type="project" value="UniProtKB-EC"/>
</dbReference>
<dbReference type="EC" id="2.7.10.2" evidence="2"/>
<dbReference type="SUPFAM" id="SSF52540">
    <property type="entry name" value="P-loop containing nucleoside triphosphate hydrolases"/>
    <property type="match status" value="1"/>
</dbReference>
<dbReference type="NCBIfam" id="TIGR01007">
    <property type="entry name" value="eps_fam"/>
    <property type="match status" value="1"/>
</dbReference>
<evidence type="ECO:0000256" key="3">
    <source>
        <dbReference type="ARBA" id="ARBA00022679"/>
    </source>
</evidence>
<dbReference type="Proteomes" id="UP000824099">
    <property type="component" value="Unassembled WGS sequence"/>
</dbReference>
<reference evidence="10" key="2">
    <citation type="journal article" date="2021" name="PeerJ">
        <title>Extensive microbial diversity within the chicken gut microbiome revealed by metagenomics and culture.</title>
        <authorList>
            <person name="Gilroy R."/>
            <person name="Ravi A."/>
            <person name="Getino M."/>
            <person name="Pursley I."/>
            <person name="Horton D.L."/>
            <person name="Alikhan N.F."/>
            <person name="Baker D."/>
            <person name="Gharbi K."/>
            <person name="Hall N."/>
            <person name="Watson M."/>
            <person name="Adriaenssens E.M."/>
            <person name="Foster-Nyarko E."/>
            <person name="Jarju S."/>
            <person name="Secka A."/>
            <person name="Antonio M."/>
            <person name="Oren A."/>
            <person name="Chaudhuri R.R."/>
            <person name="La Ragione R."/>
            <person name="Hildebrand F."/>
            <person name="Pallen M.J."/>
        </authorList>
    </citation>
    <scope>NUCLEOTIDE SEQUENCE</scope>
    <source>
        <strain evidence="10">CHK160-1198</strain>
    </source>
</reference>
<protein>
    <recommendedName>
        <fullName evidence="2">non-specific protein-tyrosine kinase</fullName>
        <ecNumber evidence="2">2.7.10.2</ecNumber>
    </recommendedName>
</protein>
<feature type="domain" description="AAA" evidence="9">
    <location>
        <begin position="46"/>
        <end position="179"/>
    </location>
</feature>
<evidence type="ECO:0000256" key="7">
    <source>
        <dbReference type="ARBA" id="ARBA00023137"/>
    </source>
</evidence>
<organism evidence="10 11">
    <name type="scientific">Candidatus Avacidaminococcus intestinavium</name>
    <dbReference type="NCBI Taxonomy" id="2840684"/>
    <lineage>
        <taxon>Bacteria</taxon>
        <taxon>Bacillati</taxon>
        <taxon>Bacillota</taxon>
        <taxon>Negativicutes</taxon>
        <taxon>Acidaminococcales</taxon>
        <taxon>Acidaminococcaceae</taxon>
        <taxon>Acidaminococcaceae incertae sedis</taxon>
        <taxon>Candidatus Avacidaminococcus</taxon>
    </lineage>
</organism>
<keyword evidence="6" id="KW-0067">ATP-binding</keyword>
<dbReference type="EMBL" id="DVNI01000115">
    <property type="protein sequence ID" value="HIU64738.1"/>
    <property type="molecule type" value="Genomic_DNA"/>
</dbReference>
<reference evidence="10" key="1">
    <citation type="submission" date="2020-10" db="EMBL/GenBank/DDBJ databases">
        <authorList>
            <person name="Gilroy R."/>
        </authorList>
    </citation>
    <scope>NUCLEOTIDE SEQUENCE</scope>
    <source>
        <strain evidence="10">CHK160-1198</strain>
    </source>
</reference>
<dbReference type="InterPro" id="IPR027417">
    <property type="entry name" value="P-loop_NTPase"/>
</dbReference>
<name>A0A9D1MQ86_9FIRM</name>
<dbReference type="Pfam" id="PF13614">
    <property type="entry name" value="AAA_31"/>
    <property type="match status" value="1"/>
</dbReference>
<dbReference type="PANTHER" id="PTHR32309">
    <property type="entry name" value="TYROSINE-PROTEIN KINASE"/>
    <property type="match status" value="1"/>
</dbReference>
<evidence type="ECO:0000256" key="6">
    <source>
        <dbReference type="ARBA" id="ARBA00022840"/>
    </source>
</evidence>
<evidence type="ECO:0000256" key="4">
    <source>
        <dbReference type="ARBA" id="ARBA00022741"/>
    </source>
</evidence>
<dbReference type="InterPro" id="IPR005702">
    <property type="entry name" value="Wzc-like_C"/>
</dbReference>
<dbReference type="PANTHER" id="PTHR32309:SF13">
    <property type="entry name" value="FERRIC ENTEROBACTIN TRANSPORT PROTEIN FEPE"/>
    <property type="match status" value="1"/>
</dbReference>
<accession>A0A9D1MQ86</accession>
<evidence type="ECO:0000313" key="10">
    <source>
        <dbReference type="EMBL" id="HIU64738.1"/>
    </source>
</evidence>
<dbReference type="GO" id="GO:0005524">
    <property type="term" value="F:ATP binding"/>
    <property type="evidence" value="ECO:0007669"/>
    <property type="project" value="UniProtKB-KW"/>
</dbReference>
<evidence type="ECO:0000259" key="9">
    <source>
        <dbReference type="Pfam" id="PF13614"/>
    </source>
</evidence>
<keyword evidence="3" id="KW-0808">Transferase</keyword>
<comment type="caution">
    <text evidence="10">The sequence shown here is derived from an EMBL/GenBank/DDBJ whole genome shotgun (WGS) entry which is preliminary data.</text>
</comment>
<comment type="catalytic activity">
    <reaction evidence="8">
        <text>L-tyrosyl-[protein] + ATP = O-phospho-L-tyrosyl-[protein] + ADP + H(+)</text>
        <dbReference type="Rhea" id="RHEA:10596"/>
        <dbReference type="Rhea" id="RHEA-COMP:10136"/>
        <dbReference type="Rhea" id="RHEA-COMP:20101"/>
        <dbReference type="ChEBI" id="CHEBI:15378"/>
        <dbReference type="ChEBI" id="CHEBI:30616"/>
        <dbReference type="ChEBI" id="CHEBI:46858"/>
        <dbReference type="ChEBI" id="CHEBI:61978"/>
        <dbReference type="ChEBI" id="CHEBI:456216"/>
        <dbReference type="EC" id="2.7.10.2"/>
    </reaction>
</comment>
<dbReference type="GO" id="GO:0005886">
    <property type="term" value="C:plasma membrane"/>
    <property type="evidence" value="ECO:0007669"/>
    <property type="project" value="TreeGrafter"/>
</dbReference>
<evidence type="ECO:0000256" key="1">
    <source>
        <dbReference type="ARBA" id="ARBA00007316"/>
    </source>
</evidence>
<dbReference type="FunFam" id="3.40.50.300:FF:000527">
    <property type="entry name" value="Tyrosine-protein kinase etk"/>
    <property type="match status" value="1"/>
</dbReference>
<dbReference type="Gene3D" id="3.40.50.300">
    <property type="entry name" value="P-loop containing nucleotide triphosphate hydrolases"/>
    <property type="match status" value="1"/>
</dbReference>
<comment type="similarity">
    <text evidence="1">Belongs to the CpsD/CapB family.</text>
</comment>
<evidence type="ECO:0000313" key="11">
    <source>
        <dbReference type="Proteomes" id="UP000824099"/>
    </source>
</evidence>
<dbReference type="InterPro" id="IPR025669">
    <property type="entry name" value="AAA_dom"/>
</dbReference>
<evidence type="ECO:0000256" key="8">
    <source>
        <dbReference type="ARBA" id="ARBA00051245"/>
    </source>
</evidence>